<dbReference type="OrthoDB" id="6359816at2759"/>
<evidence type="ECO:0000256" key="1">
    <source>
        <dbReference type="SAM" id="MobiDB-lite"/>
    </source>
</evidence>
<feature type="region of interest" description="Disordered" evidence="1">
    <location>
        <begin position="1"/>
        <end position="42"/>
    </location>
</feature>
<feature type="compositionally biased region" description="Acidic residues" evidence="1">
    <location>
        <begin position="140"/>
        <end position="154"/>
    </location>
</feature>
<name>A0A8E2AWQ9_9APHY</name>
<dbReference type="EMBL" id="KV722368">
    <property type="protein sequence ID" value="OCH92463.1"/>
    <property type="molecule type" value="Genomic_DNA"/>
</dbReference>
<dbReference type="PANTHER" id="PTHR24413">
    <property type="entry name" value="SPECKLE-TYPE POZ PROTEIN"/>
    <property type="match status" value="1"/>
</dbReference>
<keyword evidence="3" id="KW-1185">Reference proteome</keyword>
<sequence length="368" mass="40296">MFSVASAFDTPLRRSADGPKGPGKKKKGKGPATISETPSPSTLEVLLPPTLPLNASKPQVLQAALNMSLTGGQFIDTKFYCFSRRNTSGAVDKPLAVYANSLALKRATPYFENLLSGSFRESGLTDLNATYPSDRPSSSEDYDYDSDSDLDEEEIRDEHARGAERCVDGDASQAGNALCAIDAPLVTEVTEGDHVAVQDSGDLIPTAHLPLDKAVGKGRTIYIKDMGFMTWQALVFYIYTGEISFSPLKSKHAPVTQSRELYQAPPCSPKSMYRLAEKYDMRELKSKALDNIRSQLTKDIIWPELFSVFTSRYPEVQQAQVEFLKNNASYTLPEIPRWAGLVAEGDLPHSGAALTLLLRALMGGGTRW</sequence>
<protein>
    <recommendedName>
        <fullName evidence="4">BTB/POZ domain-containing protein</fullName>
    </recommendedName>
</protein>
<evidence type="ECO:0000313" key="2">
    <source>
        <dbReference type="EMBL" id="OCH92463.1"/>
    </source>
</evidence>
<dbReference type="Proteomes" id="UP000250043">
    <property type="component" value="Unassembled WGS sequence"/>
</dbReference>
<gene>
    <name evidence="2" type="ORF">OBBRIDRAFT_791207</name>
</gene>
<accession>A0A8E2AWQ9</accession>
<dbReference type="Gene3D" id="3.30.710.10">
    <property type="entry name" value="Potassium Channel Kv1.1, Chain A"/>
    <property type="match status" value="1"/>
</dbReference>
<reference evidence="2 3" key="1">
    <citation type="submission" date="2016-07" db="EMBL/GenBank/DDBJ databases">
        <title>Draft genome of the white-rot fungus Obba rivulosa 3A-2.</title>
        <authorList>
            <consortium name="DOE Joint Genome Institute"/>
            <person name="Miettinen O."/>
            <person name="Riley R."/>
            <person name="Acob R."/>
            <person name="Barry K."/>
            <person name="Cullen D."/>
            <person name="De Vries R."/>
            <person name="Hainaut M."/>
            <person name="Hatakka A."/>
            <person name="Henrissat B."/>
            <person name="Hilden K."/>
            <person name="Kuo R."/>
            <person name="Labutti K."/>
            <person name="Lipzen A."/>
            <person name="Makela M.R."/>
            <person name="Sandor L."/>
            <person name="Spatafora J.W."/>
            <person name="Grigoriev I.V."/>
            <person name="Hibbett D.S."/>
        </authorList>
    </citation>
    <scope>NUCLEOTIDE SEQUENCE [LARGE SCALE GENOMIC DNA]</scope>
    <source>
        <strain evidence="2 3">3A-2</strain>
    </source>
</reference>
<proteinExistence type="predicted"/>
<dbReference type="InterPro" id="IPR011333">
    <property type="entry name" value="SKP1/BTB/POZ_sf"/>
</dbReference>
<evidence type="ECO:0000313" key="3">
    <source>
        <dbReference type="Proteomes" id="UP000250043"/>
    </source>
</evidence>
<evidence type="ECO:0008006" key="4">
    <source>
        <dbReference type="Google" id="ProtNLM"/>
    </source>
</evidence>
<organism evidence="2 3">
    <name type="scientific">Obba rivulosa</name>
    <dbReference type="NCBI Taxonomy" id="1052685"/>
    <lineage>
        <taxon>Eukaryota</taxon>
        <taxon>Fungi</taxon>
        <taxon>Dikarya</taxon>
        <taxon>Basidiomycota</taxon>
        <taxon>Agaricomycotina</taxon>
        <taxon>Agaricomycetes</taxon>
        <taxon>Polyporales</taxon>
        <taxon>Gelatoporiaceae</taxon>
        <taxon>Obba</taxon>
    </lineage>
</organism>
<dbReference type="AlphaFoldDB" id="A0A8E2AWQ9"/>
<feature type="region of interest" description="Disordered" evidence="1">
    <location>
        <begin position="125"/>
        <end position="154"/>
    </location>
</feature>